<reference evidence="2" key="1">
    <citation type="submission" date="2022-09" db="EMBL/GenBank/DDBJ databases">
        <title>Aureispira anguillicida sp. nov., isolated from Leptocephalus of Japanese eel Anguilla japonica.</title>
        <authorList>
            <person name="Yuasa K."/>
            <person name="Mekata T."/>
            <person name="Ikunari K."/>
        </authorList>
    </citation>
    <scope>NUCLEOTIDE SEQUENCE</scope>
    <source>
        <strain evidence="2">EL160426</strain>
    </source>
</reference>
<gene>
    <name evidence="2" type="ORF">AsAng_0043750</name>
</gene>
<dbReference type="KEGG" id="aup:AsAng_0043750"/>
<dbReference type="RefSeq" id="WP_264788892.1">
    <property type="nucleotide sequence ID" value="NZ_AP026867.1"/>
</dbReference>
<dbReference type="EMBL" id="AP026867">
    <property type="protein sequence ID" value="BDS13636.1"/>
    <property type="molecule type" value="Genomic_DNA"/>
</dbReference>
<evidence type="ECO:0000313" key="3">
    <source>
        <dbReference type="Proteomes" id="UP001060919"/>
    </source>
</evidence>
<dbReference type="Proteomes" id="UP001060919">
    <property type="component" value="Chromosome"/>
</dbReference>
<protein>
    <submittedName>
        <fullName evidence="2">Uncharacterized protein</fullName>
    </submittedName>
</protein>
<keyword evidence="3" id="KW-1185">Reference proteome</keyword>
<organism evidence="2 3">
    <name type="scientific">Aureispira anguillae</name>
    <dbReference type="NCBI Taxonomy" id="2864201"/>
    <lineage>
        <taxon>Bacteria</taxon>
        <taxon>Pseudomonadati</taxon>
        <taxon>Bacteroidota</taxon>
        <taxon>Saprospiria</taxon>
        <taxon>Saprospirales</taxon>
        <taxon>Saprospiraceae</taxon>
        <taxon>Aureispira</taxon>
    </lineage>
</organism>
<evidence type="ECO:0000256" key="1">
    <source>
        <dbReference type="SAM" id="SignalP"/>
    </source>
</evidence>
<keyword evidence="1" id="KW-0732">Signal</keyword>
<accession>A0A915YIK9</accession>
<dbReference type="AlphaFoldDB" id="A0A915YIK9"/>
<evidence type="ECO:0000313" key="2">
    <source>
        <dbReference type="EMBL" id="BDS13636.1"/>
    </source>
</evidence>
<dbReference type="PROSITE" id="PS51257">
    <property type="entry name" value="PROKAR_LIPOPROTEIN"/>
    <property type="match status" value="1"/>
</dbReference>
<feature type="signal peptide" evidence="1">
    <location>
        <begin position="1"/>
        <end position="21"/>
    </location>
</feature>
<name>A0A915YIK9_9BACT</name>
<sequence length="342" mass="38617">MKQLYWGCLTALLMITISACSKYEPIFGVAGTTTNEGLKLKKDLVYIHRNDIYLVNEILSDEKRLTNNPSSSKTHVALSPQHDKIAYLNVNKTPVIIDTSGNVLETLSQHSNVKDILWHKNNGNTTLVILKNNNLYYHGPAISGIPSNPFDYAFPSDVTFQAIDAIDISDNLDVFFTFRYQRPFSPTSSIRRYYHGVGVNLSSTNFDKLRYIDDGYYSPSSSAYSSLSYPYFYNVKYNEADQNATIGYITNGNENDYTAYQLSYYSYQSSSNFIQQQTTSLNSANYYHESDLGHVASNPSQIRKYLTTLPTGVPPPTGTPNTYTINFSTQNTSPPTYFDWNP</sequence>
<proteinExistence type="predicted"/>
<feature type="chain" id="PRO_5038115076" evidence="1">
    <location>
        <begin position="22"/>
        <end position="342"/>
    </location>
</feature>